<protein>
    <submittedName>
        <fullName evidence="2">Uncharacterized protein</fullName>
    </submittedName>
</protein>
<accession>A0A444RKL7</accession>
<feature type="region of interest" description="Disordered" evidence="1">
    <location>
        <begin position="153"/>
        <end position="174"/>
    </location>
</feature>
<proteinExistence type="predicted"/>
<sequence length="466" mass="51998">MAVANQPWRRYGSTGEMLMELLKEANGWLRDSLIASGCTEAENSGGFNQTWSTKFAAINAFAERYLRSITTARLKARVAAILIHEQQDVAGDTEAPETNYDKLQTALKAVESLSRMAATDFLNMGRSDHMPDLRKRLSDIDGLVKDELSKKAEEIASTSAPEIDATSHDTAGVSQGPLEVDEAWLQPPDGAQKHCNATPERSREKATGNTEERRPHTPDVEVHTRKRELALLSPGPHSRPAKRPSREDLSESVDYSRQSVEGEDIWGEHKPDDGVEGEEADDLDLEGRARSVQAFSSIIAVPNSVSSTGRRTEKEIESSSSDWGTLKLLPGVRIVRKFQGNLRTHTPYKGPYYEIAICDSYKQRFLSHGFQLRAMKVQPDDWTVPSDIDVHVYGRRHAEQMVADCADEYTRYASKALESGLGPGLDEFYRRFAPAGLRVVVEWIIIMRQLLVFSTSFFLSCQPLTV</sequence>
<name>A0A444RKL7_VERDA</name>
<gene>
    <name evidence="2" type="ORF">VDGE_03471</name>
</gene>
<dbReference type="AlphaFoldDB" id="A0A444RKL7"/>
<evidence type="ECO:0000313" key="2">
    <source>
        <dbReference type="EMBL" id="RXG41771.1"/>
    </source>
</evidence>
<evidence type="ECO:0000313" key="3">
    <source>
        <dbReference type="Proteomes" id="UP000288725"/>
    </source>
</evidence>
<reference evidence="2 3" key="1">
    <citation type="submission" date="2018-12" db="EMBL/GenBank/DDBJ databases">
        <title>Genome of Verticillium dahliae isolate Getta Getta.</title>
        <authorList>
            <person name="Gardiner D.M."/>
        </authorList>
    </citation>
    <scope>NUCLEOTIDE SEQUENCE [LARGE SCALE GENOMIC DNA]</scope>
    <source>
        <strain evidence="2 3">Getta Getta</strain>
    </source>
</reference>
<organism evidence="2 3">
    <name type="scientific">Verticillium dahliae</name>
    <name type="common">Verticillium wilt</name>
    <dbReference type="NCBI Taxonomy" id="27337"/>
    <lineage>
        <taxon>Eukaryota</taxon>
        <taxon>Fungi</taxon>
        <taxon>Dikarya</taxon>
        <taxon>Ascomycota</taxon>
        <taxon>Pezizomycotina</taxon>
        <taxon>Sordariomycetes</taxon>
        <taxon>Hypocreomycetidae</taxon>
        <taxon>Glomerellales</taxon>
        <taxon>Plectosphaerellaceae</taxon>
        <taxon>Verticillium</taxon>
    </lineage>
</organism>
<feature type="compositionally biased region" description="Basic and acidic residues" evidence="1">
    <location>
        <begin position="200"/>
        <end position="229"/>
    </location>
</feature>
<dbReference type="Proteomes" id="UP000288725">
    <property type="component" value="Unassembled WGS sequence"/>
</dbReference>
<dbReference type="EMBL" id="RSDZ01000174">
    <property type="protein sequence ID" value="RXG41771.1"/>
    <property type="molecule type" value="Genomic_DNA"/>
</dbReference>
<evidence type="ECO:0000256" key="1">
    <source>
        <dbReference type="SAM" id="MobiDB-lite"/>
    </source>
</evidence>
<comment type="caution">
    <text evidence="2">The sequence shown here is derived from an EMBL/GenBank/DDBJ whole genome shotgun (WGS) entry which is preliminary data.</text>
</comment>
<feature type="region of interest" description="Disordered" evidence="1">
    <location>
        <begin position="187"/>
        <end position="279"/>
    </location>
</feature>